<proteinExistence type="inferred from homology"/>
<dbReference type="Proteomes" id="UP000260665">
    <property type="component" value="Unassembled WGS sequence"/>
</dbReference>
<dbReference type="Gene3D" id="1.20.1260.100">
    <property type="entry name" value="TspO/MBR protein"/>
    <property type="match status" value="1"/>
</dbReference>
<evidence type="ECO:0000256" key="3">
    <source>
        <dbReference type="ARBA" id="ARBA00022692"/>
    </source>
</evidence>
<evidence type="ECO:0000313" key="7">
    <source>
        <dbReference type="EMBL" id="RFO97059.1"/>
    </source>
</evidence>
<name>A0A3E1RCH9_9BURK</name>
<evidence type="ECO:0000256" key="5">
    <source>
        <dbReference type="ARBA" id="ARBA00023136"/>
    </source>
</evidence>
<comment type="caution">
    <text evidence="7">The sequence shown here is derived from an EMBL/GenBank/DDBJ whole genome shotgun (WGS) entry which is preliminary data.</text>
</comment>
<feature type="transmembrane region" description="Helical" evidence="6">
    <location>
        <begin position="46"/>
        <end position="67"/>
    </location>
</feature>
<dbReference type="Pfam" id="PF03073">
    <property type="entry name" value="TspO_MBR"/>
    <property type="match status" value="1"/>
</dbReference>
<accession>A0A3E1RCH9</accession>
<feature type="transmembrane region" description="Helical" evidence="6">
    <location>
        <begin position="139"/>
        <end position="159"/>
    </location>
</feature>
<organism evidence="7 8">
    <name type="scientific">Rhodoferax lacus</name>
    <dbReference type="NCBI Taxonomy" id="2184758"/>
    <lineage>
        <taxon>Bacteria</taxon>
        <taxon>Pseudomonadati</taxon>
        <taxon>Pseudomonadota</taxon>
        <taxon>Betaproteobacteria</taxon>
        <taxon>Burkholderiales</taxon>
        <taxon>Comamonadaceae</taxon>
        <taxon>Rhodoferax</taxon>
    </lineage>
</organism>
<keyword evidence="3 6" id="KW-0812">Transmembrane</keyword>
<dbReference type="OrthoDB" id="9795496at2"/>
<dbReference type="PANTHER" id="PTHR10057">
    <property type="entry name" value="PERIPHERAL-TYPE BENZODIAZEPINE RECEPTOR"/>
    <property type="match status" value="1"/>
</dbReference>
<gene>
    <name evidence="7" type="ORF">DIC66_11285</name>
</gene>
<evidence type="ECO:0000256" key="6">
    <source>
        <dbReference type="SAM" id="Phobius"/>
    </source>
</evidence>
<dbReference type="PANTHER" id="PTHR10057:SF0">
    <property type="entry name" value="TRANSLOCATOR PROTEIN"/>
    <property type="match status" value="1"/>
</dbReference>
<dbReference type="RefSeq" id="WP_117177163.1">
    <property type="nucleotide sequence ID" value="NZ_QFZK01000005.1"/>
</dbReference>
<dbReference type="GO" id="GO:0016020">
    <property type="term" value="C:membrane"/>
    <property type="evidence" value="ECO:0007669"/>
    <property type="project" value="UniProtKB-SubCell"/>
</dbReference>
<dbReference type="GO" id="GO:0033013">
    <property type="term" value="P:tetrapyrrole metabolic process"/>
    <property type="evidence" value="ECO:0007669"/>
    <property type="project" value="UniProtKB-ARBA"/>
</dbReference>
<dbReference type="EMBL" id="QFZK01000005">
    <property type="protein sequence ID" value="RFO97059.1"/>
    <property type="molecule type" value="Genomic_DNA"/>
</dbReference>
<evidence type="ECO:0000256" key="2">
    <source>
        <dbReference type="ARBA" id="ARBA00007524"/>
    </source>
</evidence>
<evidence type="ECO:0000313" key="8">
    <source>
        <dbReference type="Proteomes" id="UP000260665"/>
    </source>
</evidence>
<reference evidence="7 8" key="1">
    <citation type="submission" date="2018-05" db="EMBL/GenBank/DDBJ databases">
        <title>Rhodoferax soyangensis sp.nov., isolated from an oligotrophic freshwater lake.</title>
        <authorList>
            <person name="Park M."/>
        </authorList>
    </citation>
    <scope>NUCLEOTIDE SEQUENCE [LARGE SCALE GENOMIC DNA]</scope>
    <source>
        <strain evidence="7 8">IMCC26218</strain>
    </source>
</reference>
<comment type="subcellular location">
    <subcellularLocation>
        <location evidence="1">Membrane</location>
        <topology evidence="1">Multi-pass membrane protein</topology>
    </subcellularLocation>
</comment>
<feature type="transmembrane region" description="Helical" evidence="6">
    <location>
        <begin position="79"/>
        <end position="98"/>
    </location>
</feature>
<dbReference type="InterPro" id="IPR004307">
    <property type="entry name" value="TspO_MBR"/>
</dbReference>
<dbReference type="FunFam" id="1.20.1260.100:FF:000001">
    <property type="entry name" value="translocator protein 2"/>
    <property type="match status" value="1"/>
</dbReference>
<dbReference type="InterPro" id="IPR038330">
    <property type="entry name" value="TspO/MBR-related_sf"/>
</dbReference>
<keyword evidence="8" id="KW-1185">Reference proteome</keyword>
<evidence type="ECO:0000256" key="1">
    <source>
        <dbReference type="ARBA" id="ARBA00004141"/>
    </source>
</evidence>
<dbReference type="CDD" id="cd15904">
    <property type="entry name" value="TSPO_MBR"/>
    <property type="match status" value="1"/>
</dbReference>
<sequence>MKPAFWRAFAVALAASLAIAGVGGALTELGPWYFSLKQPAWKPPDYAFGIIWSTIFTLCAFSAAIAWSHAPGPVRKRRLLVLFLLNGALNMLWSLLYFKLHRPDWAMWEWALLWLSVLSLVLGLRAYSRLASWLNVPYLLWVSAAGLLNWQTIVLNGPFG</sequence>
<dbReference type="AlphaFoldDB" id="A0A3E1RCH9"/>
<dbReference type="PIRSF" id="PIRSF005859">
    <property type="entry name" value="PBR"/>
    <property type="match status" value="1"/>
</dbReference>
<evidence type="ECO:0000256" key="4">
    <source>
        <dbReference type="ARBA" id="ARBA00022989"/>
    </source>
</evidence>
<feature type="transmembrane region" description="Helical" evidence="6">
    <location>
        <begin position="110"/>
        <end position="127"/>
    </location>
</feature>
<comment type="similarity">
    <text evidence="2">Belongs to the TspO/BZRP family.</text>
</comment>
<protein>
    <submittedName>
        <fullName evidence="7">TspO protein</fullName>
    </submittedName>
</protein>
<keyword evidence="4 6" id="KW-1133">Transmembrane helix</keyword>
<keyword evidence="5 6" id="KW-0472">Membrane</keyword>